<proteinExistence type="predicted"/>
<protein>
    <recommendedName>
        <fullName evidence="3">Cupin 2 conserved barrel domain-containing protein</fullName>
    </recommendedName>
</protein>
<gene>
    <name evidence="1" type="ORF">BSF38_01990</name>
</gene>
<dbReference type="InterPro" id="IPR011051">
    <property type="entry name" value="RmlC_Cupin_sf"/>
</dbReference>
<dbReference type="KEGG" id="pbor:BSF38_01990"/>
<evidence type="ECO:0008006" key="3">
    <source>
        <dbReference type="Google" id="ProtNLM"/>
    </source>
</evidence>
<sequence length="131" mass="15237">MKITRVFSDLEGESHFDEFEVPLHDRGAIGRLSDELPVRSIRFRLNDSGYDYDWHVAPHRQFVLLIDGGIEVETSDGETRRLKSGEILLLEDTSGRGHRTRNLEVRERRSAFVVIDENQLMPWLDNRSEKS</sequence>
<dbReference type="InterPro" id="IPR014710">
    <property type="entry name" value="RmlC-like_jellyroll"/>
</dbReference>
<dbReference type="OrthoDB" id="4205621at2"/>
<dbReference type="AlphaFoldDB" id="A0A1U7CNN3"/>
<dbReference type="Proteomes" id="UP000186309">
    <property type="component" value="Chromosome"/>
</dbReference>
<dbReference type="Gene3D" id="2.60.120.10">
    <property type="entry name" value="Jelly Rolls"/>
    <property type="match status" value="1"/>
</dbReference>
<evidence type="ECO:0000313" key="1">
    <source>
        <dbReference type="EMBL" id="APW60519.1"/>
    </source>
</evidence>
<name>A0A1U7CNN3_9BACT</name>
<dbReference type="SUPFAM" id="SSF51182">
    <property type="entry name" value="RmlC-like cupins"/>
    <property type="match status" value="1"/>
</dbReference>
<keyword evidence="2" id="KW-1185">Reference proteome</keyword>
<dbReference type="STRING" id="1387353.BSF38_01990"/>
<dbReference type="RefSeq" id="WP_076345218.1">
    <property type="nucleotide sequence ID" value="NZ_CP019082.1"/>
</dbReference>
<accession>A0A1U7CNN3</accession>
<organism evidence="1 2">
    <name type="scientific">Paludisphaera borealis</name>
    <dbReference type="NCBI Taxonomy" id="1387353"/>
    <lineage>
        <taxon>Bacteria</taxon>
        <taxon>Pseudomonadati</taxon>
        <taxon>Planctomycetota</taxon>
        <taxon>Planctomycetia</taxon>
        <taxon>Isosphaerales</taxon>
        <taxon>Isosphaeraceae</taxon>
        <taxon>Paludisphaera</taxon>
    </lineage>
</organism>
<dbReference type="EMBL" id="CP019082">
    <property type="protein sequence ID" value="APW60519.1"/>
    <property type="molecule type" value="Genomic_DNA"/>
</dbReference>
<evidence type="ECO:0000313" key="2">
    <source>
        <dbReference type="Proteomes" id="UP000186309"/>
    </source>
</evidence>
<reference evidence="2" key="1">
    <citation type="submission" date="2016-12" db="EMBL/GenBank/DDBJ databases">
        <title>Comparative genomics of four Isosphaeraceae planctomycetes: a common pool of plasmids and glycoside hydrolase genes.</title>
        <authorList>
            <person name="Ivanova A."/>
        </authorList>
    </citation>
    <scope>NUCLEOTIDE SEQUENCE [LARGE SCALE GENOMIC DNA]</scope>
    <source>
        <strain evidence="2">PX4</strain>
    </source>
</reference>